<dbReference type="GO" id="GO:0005829">
    <property type="term" value="C:cytosol"/>
    <property type="evidence" value="ECO:0007669"/>
    <property type="project" value="TreeGrafter"/>
</dbReference>
<dbReference type="SUPFAM" id="SSF46785">
    <property type="entry name" value="Winged helix' DNA-binding domain"/>
    <property type="match status" value="1"/>
</dbReference>
<evidence type="ECO:0000256" key="3">
    <source>
        <dbReference type="ARBA" id="ARBA00023125"/>
    </source>
</evidence>
<feature type="domain" description="HTH lysR-type" evidence="5">
    <location>
        <begin position="4"/>
        <end position="61"/>
    </location>
</feature>
<dbReference type="OrthoDB" id="9785974at2"/>
<dbReference type="EMBL" id="CP011568">
    <property type="protein sequence ID" value="AKJ70513.1"/>
    <property type="molecule type" value="Genomic_DNA"/>
</dbReference>
<dbReference type="InterPro" id="IPR005119">
    <property type="entry name" value="LysR_subst-bd"/>
</dbReference>
<comment type="similarity">
    <text evidence="1">Belongs to the LysR transcriptional regulatory family.</text>
</comment>
<proteinExistence type="inferred from homology"/>
<dbReference type="PANTHER" id="PTHR30419:SF2">
    <property type="entry name" value="LYSR FAMILY TRANSCRIPTIONAL REGULATOR"/>
    <property type="match status" value="1"/>
</dbReference>
<dbReference type="Pfam" id="PF00126">
    <property type="entry name" value="HTH_1"/>
    <property type="match status" value="1"/>
</dbReference>
<dbReference type="KEGG" id="ptx:ABW99_10800"/>
<sequence>MWRIDLVSLRLFVAVCEEGGIARAAEREFIAASAISKRINDLETLVGAALLQRHKWGVSPTPAGEAMLHHARNVLRSLEKMQGELSEYVSGVRGYIRLFANISSMVETLSEDIGTFLAHHENVKIDLEEHVSSQVVRAVAEGSTDIGICWAQADTRELQVFPYRTDHLVAVMHPGHPLAARPALAFADTLDYDQIGLHPDSMMYATLRPLAAQIGKTLRFRINVSTFESACRMVRANLAMAIVPEEAITLYRTLFGLHQIRLSDPWAVRQQVICVRDYEALPVPARLLVDHLRADSS</sequence>
<keyword evidence="2" id="KW-0805">Transcription regulation</keyword>
<reference evidence="7" key="1">
    <citation type="submission" date="2015-06" db="EMBL/GenBank/DDBJ databases">
        <authorList>
            <person name="Lim Y.L."/>
            <person name="Ee R."/>
            <person name="Yong D."/>
            <person name="How K.Y."/>
            <person name="Yin W.F."/>
            <person name="Chan K.G."/>
        </authorList>
    </citation>
    <scope>NUCLEOTIDE SEQUENCE [LARGE SCALE GENOMIC DNA]</scope>
    <source>
        <strain evidence="7">DSM 25325</strain>
    </source>
</reference>
<dbReference type="Gene3D" id="3.40.190.290">
    <property type="match status" value="1"/>
</dbReference>
<name>A0A0G3ETY7_9BURK</name>
<dbReference type="InterPro" id="IPR000847">
    <property type="entry name" value="LysR_HTH_N"/>
</dbReference>
<dbReference type="Pfam" id="PF03466">
    <property type="entry name" value="LysR_substrate"/>
    <property type="match status" value="1"/>
</dbReference>
<evidence type="ECO:0000256" key="4">
    <source>
        <dbReference type="ARBA" id="ARBA00023163"/>
    </source>
</evidence>
<dbReference type="RefSeq" id="WP_047216538.1">
    <property type="nucleotide sequence ID" value="NZ_CP011568.3"/>
</dbReference>
<dbReference type="GO" id="GO:0003677">
    <property type="term" value="F:DNA binding"/>
    <property type="evidence" value="ECO:0007669"/>
    <property type="project" value="UniProtKB-KW"/>
</dbReference>
<dbReference type="InterPro" id="IPR050950">
    <property type="entry name" value="HTH-type_LysR_regulators"/>
</dbReference>
<dbReference type="PROSITE" id="PS50931">
    <property type="entry name" value="HTH_LYSR"/>
    <property type="match status" value="1"/>
</dbReference>
<dbReference type="FunFam" id="1.10.10.10:FF:000001">
    <property type="entry name" value="LysR family transcriptional regulator"/>
    <property type="match status" value="1"/>
</dbReference>
<dbReference type="InterPro" id="IPR036388">
    <property type="entry name" value="WH-like_DNA-bd_sf"/>
</dbReference>
<dbReference type="SUPFAM" id="SSF53850">
    <property type="entry name" value="Periplasmic binding protein-like II"/>
    <property type="match status" value="1"/>
</dbReference>
<keyword evidence="4" id="KW-0804">Transcription</keyword>
<evidence type="ECO:0000256" key="2">
    <source>
        <dbReference type="ARBA" id="ARBA00023015"/>
    </source>
</evidence>
<protein>
    <submittedName>
        <fullName evidence="6">LysR family transcriptional regulator</fullName>
    </submittedName>
</protein>
<gene>
    <name evidence="6" type="ORF">ABW99_10800</name>
</gene>
<dbReference type="Gene3D" id="1.10.10.10">
    <property type="entry name" value="Winged helix-like DNA-binding domain superfamily/Winged helix DNA-binding domain"/>
    <property type="match status" value="1"/>
</dbReference>
<dbReference type="STRING" id="445709.ABW99_10800"/>
<keyword evidence="3" id="KW-0238">DNA-binding</keyword>
<dbReference type="CDD" id="cd08421">
    <property type="entry name" value="PBP2_LTTR_like_1"/>
    <property type="match status" value="1"/>
</dbReference>
<evidence type="ECO:0000313" key="6">
    <source>
        <dbReference type="EMBL" id="AKJ70513.1"/>
    </source>
</evidence>
<dbReference type="InterPro" id="IPR036390">
    <property type="entry name" value="WH_DNA-bd_sf"/>
</dbReference>
<dbReference type="AlphaFoldDB" id="A0A0G3ETY7"/>
<dbReference type="Proteomes" id="UP000036700">
    <property type="component" value="Chromosome"/>
</dbReference>
<evidence type="ECO:0000259" key="5">
    <source>
        <dbReference type="PROSITE" id="PS50931"/>
    </source>
</evidence>
<accession>A0A0G3ETY7</accession>
<evidence type="ECO:0000313" key="7">
    <source>
        <dbReference type="Proteomes" id="UP000036700"/>
    </source>
</evidence>
<keyword evidence="7" id="KW-1185">Reference proteome</keyword>
<dbReference type="PANTHER" id="PTHR30419">
    <property type="entry name" value="HTH-TYPE TRANSCRIPTIONAL REGULATOR YBHD"/>
    <property type="match status" value="1"/>
</dbReference>
<dbReference type="GO" id="GO:0003700">
    <property type="term" value="F:DNA-binding transcription factor activity"/>
    <property type="evidence" value="ECO:0007669"/>
    <property type="project" value="InterPro"/>
</dbReference>
<evidence type="ECO:0000256" key="1">
    <source>
        <dbReference type="ARBA" id="ARBA00009437"/>
    </source>
</evidence>
<dbReference type="PATRIC" id="fig|445709.3.peg.2298"/>
<organism evidence="6 7">
    <name type="scientific">Pandoraea thiooxydans</name>
    <dbReference type="NCBI Taxonomy" id="445709"/>
    <lineage>
        <taxon>Bacteria</taxon>
        <taxon>Pseudomonadati</taxon>
        <taxon>Pseudomonadota</taxon>
        <taxon>Betaproteobacteria</taxon>
        <taxon>Burkholderiales</taxon>
        <taxon>Burkholderiaceae</taxon>
        <taxon>Pandoraea</taxon>
    </lineage>
</organism>